<keyword evidence="1" id="KW-0812">Transmembrane</keyword>
<dbReference type="AlphaFoldDB" id="A0A7D5QBN8"/>
<protein>
    <submittedName>
        <fullName evidence="2">Uncharacterized protein</fullName>
    </submittedName>
</protein>
<dbReference type="RefSeq" id="WP_179268565.1">
    <property type="nucleotide sequence ID" value="NZ_CP058579.1"/>
</dbReference>
<dbReference type="Proteomes" id="UP000509626">
    <property type="component" value="Chromosome"/>
</dbReference>
<dbReference type="KEGG" id="halu:HUG12_09705"/>
<keyword evidence="1" id="KW-1133">Transmembrane helix</keyword>
<evidence type="ECO:0000256" key="1">
    <source>
        <dbReference type="SAM" id="Phobius"/>
    </source>
</evidence>
<sequence>MALSVADGRGPLPDSRHELLFMAVALALTATFVFAGAMVYVQQNPGAPWQLEAMYSSAFSLAGDQAITADTPLELPQEDAQYLNRVYRELNTRSGDEVGEQGYCLDVVNGRLSVQQAGTIEAREDRVTYTTANCLFRGSIAGTAHFHPPSSRPVLSGPSTSAHPDFNDKLALLESSHRFSCVQAGLMTTTPGDQTRAFRCYLKPASGEITDEFPEIRVEVSE</sequence>
<keyword evidence="3" id="KW-1185">Reference proteome</keyword>
<proteinExistence type="predicted"/>
<keyword evidence="1" id="KW-0472">Membrane</keyword>
<dbReference type="EMBL" id="CP058579">
    <property type="protein sequence ID" value="QLG61980.1"/>
    <property type="molecule type" value="Genomic_DNA"/>
</dbReference>
<evidence type="ECO:0000313" key="2">
    <source>
        <dbReference type="EMBL" id="QLG61980.1"/>
    </source>
</evidence>
<reference evidence="2 3" key="1">
    <citation type="submission" date="2020-06" db="EMBL/GenBank/DDBJ databases">
        <title>NJ-3-1, isolated from saline soil.</title>
        <authorList>
            <person name="Cui H.L."/>
            <person name="Shi X."/>
        </authorList>
    </citation>
    <scope>NUCLEOTIDE SEQUENCE [LARGE SCALE GENOMIC DNA]</scope>
    <source>
        <strain evidence="2 3">NJ-3-1</strain>
    </source>
</reference>
<gene>
    <name evidence="2" type="ORF">HUG12_09705</name>
</gene>
<name>A0A7D5QBN8_9EURY</name>
<evidence type="ECO:0000313" key="3">
    <source>
        <dbReference type="Proteomes" id="UP000509626"/>
    </source>
</evidence>
<organism evidence="2 3">
    <name type="scientific">Halorarum salinum</name>
    <dbReference type="NCBI Taxonomy" id="2743089"/>
    <lineage>
        <taxon>Archaea</taxon>
        <taxon>Methanobacteriati</taxon>
        <taxon>Methanobacteriota</taxon>
        <taxon>Stenosarchaea group</taxon>
        <taxon>Halobacteria</taxon>
        <taxon>Halobacteriales</taxon>
        <taxon>Haloferacaceae</taxon>
        <taxon>Halorarum</taxon>
    </lineage>
</organism>
<feature type="transmembrane region" description="Helical" evidence="1">
    <location>
        <begin position="20"/>
        <end position="41"/>
    </location>
</feature>
<accession>A0A7D5QBN8</accession>
<dbReference type="GeneID" id="56037734"/>